<evidence type="ECO:0000259" key="1">
    <source>
        <dbReference type="Pfam" id="PF09339"/>
    </source>
</evidence>
<dbReference type="GO" id="GO:0045892">
    <property type="term" value="P:negative regulation of DNA-templated transcription"/>
    <property type="evidence" value="ECO:0007669"/>
    <property type="project" value="TreeGrafter"/>
</dbReference>
<dbReference type="InterPro" id="IPR036390">
    <property type="entry name" value="WH_DNA-bd_sf"/>
</dbReference>
<dbReference type="eggNOG" id="COG1414">
    <property type="taxonomic scope" value="Bacteria"/>
</dbReference>
<dbReference type="HOGENOM" id="CLU_172302_0_0_7"/>
<dbReference type="GO" id="GO:0003700">
    <property type="term" value="F:DNA-binding transcription factor activity"/>
    <property type="evidence" value="ECO:0007669"/>
    <property type="project" value="TreeGrafter"/>
</dbReference>
<evidence type="ECO:0000313" key="3">
    <source>
        <dbReference type="Proteomes" id="UP000002191"/>
    </source>
</evidence>
<gene>
    <name evidence="2" type="ordered locus">Daes_2421</name>
</gene>
<organism evidence="2 3">
    <name type="scientific">Pseudodesulfovibrio aespoeensis (strain ATCC 700646 / DSM 10631 / Aspo-2)</name>
    <name type="common">Desulfovibrio aespoeensis</name>
    <dbReference type="NCBI Taxonomy" id="643562"/>
    <lineage>
        <taxon>Bacteria</taxon>
        <taxon>Pseudomonadati</taxon>
        <taxon>Thermodesulfobacteriota</taxon>
        <taxon>Desulfovibrionia</taxon>
        <taxon>Desulfovibrionales</taxon>
        <taxon>Desulfovibrionaceae</taxon>
    </lineage>
</organism>
<dbReference type="PANTHER" id="PTHR30136">
    <property type="entry name" value="HELIX-TURN-HELIX TRANSCRIPTIONAL REGULATOR, ICLR FAMILY"/>
    <property type="match status" value="1"/>
</dbReference>
<name>E6VUB9_PSEA9</name>
<accession>E6VUB9</accession>
<dbReference type="RefSeq" id="WP_013515338.1">
    <property type="nucleotide sequence ID" value="NC_014844.1"/>
</dbReference>
<sequence length="101" mass="10858">MSKATSTSARRVLRVLKILKGHSLRGLSNGDVAKALGESPVNVTRALQALAEEGMVTQLDTGRWAHSVALLQIAQAHANEMAGAQDRIMELNRRILTGSQN</sequence>
<dbReference type="Gene3D" id="1.10.10.10">
    <property type="entry name" value="Winged helix-like DNA-binding domain superfamily/Winged helix DNA-binding domain"/>
    <property type="match status" value="1"/>
</dbReference>
<dbReference type="Pfam" id="PF09339">
    <property type="entry name" value="HTH_IclR"/>
    <property type="match status" value="1"/>
</dbReference>
<dbReference type="PANTHER" id="PTHR30136:SF35">
    <property type="entry name" value="HTH-TYPE TRANSCRIPTIONAL REGULATOR RV1719"/>
    <property type="match status" value="1"/>
</dbReference>
<proteinExistence type="predicted"/>
<dbReference type="STRING" id="643562.Daes_2421"/>
<dbReference type="KEGG" id="das:Daes_2421"/>
<protein>
    <submittedName>
        <fullName evidence="2">Regulatory protein IclR</fullName>
    </submittedName>
</protein>
<dbReference type="InterPro" id="IPR005471">
    <property type="entry name" value="Tscrpt_reg_IclR_N"/>
</dbReference>
<dbReference type="AlphaFoldDB" id="E6VUB9"/>
<reference evidence="3" key="1">
    <citation type="submission" date="2010-12" db="EMBL/GenBank/DDBJ databases">
        <title>Complete sequence of Desulfovibrio aespoeensis Aspo-2.</title>
        <authorList>
            <consortium name="US DOE Joint Genome Institute"/>
            <person name="Lucas S."/>
            <person name="Copeland A."/>
            <person name="Lapidus A."/>
            <person name="Cheng J.-F."/>
            <person name="Goodwin L."/>
            <person name="Pitluck S."/>
            <person name="Chertkov O."/>
            <person name="Misra M."/>
            <person name="Detter J.C."/>
            <person name="Han C."/>
            <person name="Tapia R."/>
            <person name="Land M."/>
            <person name="Hauser L."/>
            <person name="Kyrpides N."/>
            <person name="Ivanova N."/>
            <person name="Ovchinnikova G."/>
            <person name="Pedersen K."/>
            <person name="Jagevall S."/>
            <person name="Hazen T."/>
            <person name="Woyke T."/>
        </authorList>
    </citation>
    <scope>NUCLEOTIDE SEQUENCE [LARGE SCALE GENOMIC DNA]</scope>
    <source>
        <strain evidence="3">ATCC 700646 / DSM 10631 / Aspo-2</strain>
    </source>
</reference>
<keyword evidence="3" id="KW-1185">Reference proteome</keyword>
<dbReference type="InterPro" id="IPR036388">
    <property type="entry name" value="WH-like_DNA-bd_sf"/>
</dbReference>
<reference evidence="2 3" key="2">
    <citation type="journal article" date="2014" name="Genome Announc.">
        <title>Complete Genome Sequence of the Subsurface, Mesophilic Sulfate-Reducing Bacterium Desulfovibrio aespoeensis Aspo-2.</title>
        <authorList>
            <person name="Pedersen K."/>
            <person name="Bengtsson A."/>
            <person name="Edlund J."/>
            <person name="Rabe L."/>
            <person name="Hazen T."/>
            <person name="Chakraborty R."/>
            <person name="Goodwin L."/>
            <person name="Shapiro N."/>
        </authorList>
    </citation>
    <scope>NUCLEOTIDE SEQUENCE [LARGE SCALE GENOMIC DNA]</scope>
    <source>
        <strain evidence="3">ATCC 700646 / DSM 10631 / Aspo-2</strain>
    </source>
</reference>
<dbReference type="SUPFAM" id="SSF46785">
    <property type="entry name" value="Winged helix' DNA-binding domain"/>
    <property type="match status" value="1"/>
</dbReference>
<feature type="domain" description="HTH iclR-type" evidence="1">
    <location>
        <begin position="8"/>
        <end position="59"/>
    </location>
</feature>
<dbReference type="Proteomes" id="UP000002191">
    <property type="component" value="Chromosome"/>
</dbReference>
<dbReference type="EMBL" id="CP002431">
    <property type="protein sequence ID" value="ADU63426.1"/>
    <property type="molecule type" value="Genomic_DNA"/>
</dbReference>
<dbReference type="OrthoDB" id="5465294at2"/>
<dbReference type="InterPro" id="IPR050707">
    <property type="entry name" value="HTH_MetabolicPath_Reg"/>
</dbReference>
<dbReference type="GO" id="GO:0003677">
    <property type="term" value="F:DNA binding"/>
    <property type="evidence" value="ECO:0007669"/>
    <property type="project" value="InterPro"/>
</dbReference>
<evidence type="ECO:0000313" key="2">
    <source>
        <dbReference type="EMBL" id="ADU63426.1"/>
    </source>
</evidence>